<organism evidence="4 5">
    <name type="scientific">Phanerochaete carnosa (strain HHB-10118-sp)</name>
    <name type="common">White-rot fungus</name>
    <name type="synonym">Peniophora carnosa</name>
    <dbReference type="NCBI Taxonomy" id="650164"/>
    <lineage>
        <taxon>Eukaryota</taxon>
        <taxon>Fungi</taxon>
        <taxon>Dikarya</taxon>
        <taxon>Basidiomycota</taxon>
        <taxon>Agaricomycotina</taxon>
        <taxon>Agaricomycetes</taxon>
        <taxon>Polyporales</taxon>
        <taxon>Phanerochaetaceae</taxon>
        <taxon>Phanerochaete</taxon>
    </lineage>
</organism>
<name>K5WPZ2_PHACS</name>
<gene>
    <name evidence="4" type="ORF">PHACADRAFT_260755</name>
</gene>
<dbReference type="InterPro" id="IPR050546">
    <property type="entry name" value="Glycosyl_Hydrlase_16"/>
</dbReference>
<proteinExistence type="predicted"/>
<dbReference type="PROSITE" id="PS51762">
    <property type="entry name" value="GH16_2"/>
    <property type="match status" value="1"/>
</dbReference>
<dbReference type="InterPro" id="IPR000757">
    <property type="entry name" value="Beta-glucanase-like"/>
</dbReference>
<keyword evidence="4" id="KW-0378">Hydrolase</keyword>
<dbReference type="STRING" id="650164.K5WPZ2"/>
<dbReference type="FunFam" id="2.60.120.200:FF:000179">
    <property type="entry name" value="Unplaced genomic scaffold supercont1.19, whole genome shotgun sequence"/>
    <property type="match status" value="1"/>
</dbReference>
<dbReference type="HOGENOM" id="CLU_016972_2_1_1"/>
<dbReference type="PANTHER" id="PTHR10963">
    <property type="entry name" value="GLYCOSYL HYDROLASE-RELATED"/>
    <property type="match status" value="1"/>
</dbReference>
<dbReference type="OrthoDB" id="192832at2759"/>
<dbReference type="InParanoid" id="K5WPZ2"/>
<sequence>MKSIHAFATLAALVSGAFAANFTLVQEYSDTGFFDSWTFYGNYDNLTNGDVTYVNQTNATGLAYVDSSGHAIIKVDNTSFVPYNDKRNSVRITTNDYFEVGTVWVIDALHLPFGCSVWPSIWTKGNNWPSNGEIDIIEGVNLMTYNQMALHTEPGCLAANGTDETGQQGGGDCSVPAGCTVIENTPNNYGQAFADNGGGVWATQFDVTGIYIWFWGRANIPPSITTATDSIDISSWGSPSAAWPATSCNIPQFFGAQQLVIDITLCGDWAGVPSVYAATCGDASTGACYLDNVINNGTAQYANAYFELNYIRAFAINSTVVVNADGSPASSGAGTPSSTASTSGASTSGGADAAGGKNSGAAALARSPAVWVAVAAGAVGALGAMAL</sequence>
<evidence type="ECO:0000256" key="2">
    <source>
        <dbReference type="SAM" id="SignalP"/>
    </source>
</evidence>
<dbReference type="Proteomes" id="UP000008370">
    <property type="component" value="Unassembled WGS sequence"/>
</dbReference>
<keyword evidence="2" id="KW-0732">Signal</keyword>
<dbReference type="SUPFAM" id="SSF49899">
    <property type="entry name" value="Concanavalin A-like lectins/glucanases"/>
    <property type="match status" value="1"/>
</dbReference>
<feature type="signal peptide" evidence="2">
    <location>
        <begin position="1"/>
        <end position="19"/>
    </location>
</feature>
<dbReference type="RefSeq" id="XP_007398749.1">
    <property type="nucleotide sequence ID" value="XM_007398687.1"/>
</dbReference>
<dbReference type="PANTHER" id="PTHR10963:SF24">
    <property type="entry name" value="GLYCOSIDASE C21B10.07-RELATED"/>
    <property type="match status" value="1"/>
</dbReference>
<dbReference type="Gene3D" id="2.60.120.200">
    <property type="match status" value="1"/>
</dbReference>
<dbReference type="CDD" id="cd02181">
    <property type="entry name" value="GH16_fungal_Lam16A_glucanase"/>
    <property type="match status" value="1"/>
</dbReference>
<dbReference type="EMBL" id="JH930475">
    <property type="protein sequence ID" value="EKM52402.1"/>
    <property type="molecule type" value="Genomic_DNA"/>
</dbReference>
<feature type="domain" description="GH16" evidence="3">
    <location>
        <begin position="16"/>
        <end position="278"/>
    </location>
</feature>
<reference evidence="4 5" key="1">
    <citation type="journal article" date="2012" name="BMC Genomics">
        <title>Comparative genomics of the white-rot fungi, Phanerochaete carnosa and P. chrysosporium, to elucidate the genetic basis of the distinct wood types they colonize.</title>
        <authorList>
            <person name="Suzuki H."/>
            <person name="MacDonald J."/>
            <person name="Syed K."/>
            <person name="Salamov A."/>
            <person name="Hori C."/>
            <person name="Aerts A."/>
            <person name="Henrissat B."/>
            <person name="Wiebenga A."/>
            <person name="vanKuyk P.A."/>
            <person name="Barry K."/>
            <person name="Lindquist E."/>
            <person name="LaButti K."/>
            <person name="Lapidus A."/>
            <person name="Lucas S."/>
            <person name="Coutinho P."/>
            <person name="Gong Y."/>
            <person name="Samejima M."/>
            <person name="Mahadevan R."/>
            <person name="Abou-Zaid M."/>
            <person name="de Vries R.P."/>
            <person name="Igarashi K."/>
            <person name="Yadav J.S."/>
            <person name="Grigoriev I.V."/>
            <person name="Master E.R."/>
        </authorList>
    </citation>
    <scope>NUCLEOTIDE SEQUENCE [LARGE SCALE GENOMIC DNA]</scope>
    <source>
        <strain evidence="4 5">HHB-10118-sp</strain>
    </source>
</reference>
<evidence type="ECO:0000259" key="3">
    <source>
        <dbReference type="PROSITE" id="PS51762"/>
    </source>
</evidence>
<feature type="chain" id="PRO_5003890803" evidence="2">
    <location>
        <begin position="20"/>
        <end position="387"/>
    </location>
</feature>
<dbReference type="InterPro" id="IPR013320">
    <property type="entry name" value="ConA-like_dom_sf"/>
</dbReference>
<dbReference type="GO" id="GO:0004553">
    <property type="term" value="F:hydrolase activity, hydrolyzing O-glycosyl compounds"/>
    <property type="evidence" value="ECO:0007669"/>
    <property type="project" value="InterPro"/>
</dbReference>
<evidence type="ECO:0000313" key="5">
    <source>
        <dbReference type="Proteomes" id="UP000008370"/>
    </source>
</evidence>
<protein>
    <submittedName>
        <fullName evidence="4">Glycoside hydrolase family 16 protein</fullName>
    </submittedName>
</protein>
<accession>K5WPZ2</accession>
<dbReference type="AlphaFoldDB" id="K5WPZ2"/>
<evidence type="ECO:0000256" key="1">
    <source>
        <dbReference type="SAM" id="MobiDB-lite"/>
    </source>
</evidence>
<dbReference type="Pfam" id="PF26113">
    <property type="entry name" value="GH16_XgeA"/>
    <property type="match status" value="1"/>
</dbReference>
<evidence type="ECO:0000313" key="4">
    <source>
        <dbReference type="EMBL" id="EKM52402.1"/>
    </source>
</evidence>
<dbReference type="KEGG" id="pco:PHACADRAFT_260755"/>
<dbReference type="GO" id="GO:0009251">
    <property type="term" value="P:glucan catabolic process"/>
    <property type="evidence" value="ECO:0007669"/>
    <property type="project" value="TreeGrafter"/>
</dbReference>
<feature type="region of interest" description="Disordered" evidence="1">
    <location>
        <begin position="327"/>
        <end position="351"/>
    </location>
</feature>
<dbReference type="GeneID" id="18917807"/>
<keyword evidence="5" id="KW-1185">Reference proteome</keyword>